<evidence type="ECO:0000313" key="1">
    <source>
        <dbReference type="EMBL" id="JAE28736.1"/>
    </source>
</evidence>
<accession>A0A0A9H1L8</accession>
<reference evidence="1" key="2">
    <citation type="journal article" date="2015" name="Data Brief">
        <title>Shoot transcriptome of the giant reed, Arundo donax.</title>
        <authorList>
            <person name="Barrero R.A."/>
            <person name="Guerrero F.D."/>
            <person name="Moolhuijzen P."/>
            <person name="Goolsby J.A."/>
            <person name="Tidwell J."/>
            <person name="Bellgard S.E."/>
            <person name="Bellgard M.I."/>
        </authorList>
    </citation>
    <scope>NUCLEOTIDE SEQUENCE</scope>
    <source>
        <tissue evidence="1">Shoot tissue taken approximately 20 cm above the soil surface</tissue>
    </source>
</reference>
<organism evidence="1">
    <name type="scientific">Arundo donax</name>
    <name type="common">Giant reed</name>
    <name type="synonym">Donax arundinaceus</name>
    <dbReference type="NCBI Taxonomy" id="35708"/>
    <lineage>
        <taxon>Eukaryota</taxon>
        <taxon>Viridiplantae</taxon>
        <taxon>Streptophyta</taxon>
        <taxon>Embryophyta</taxon>
        <taxon>Tracheophyta</taxon>
        <taxon>Spermatophyta</taxon>
        <taxon>Magnoliopsida</taxon>
        <taxon>Liliopsida</taxon>
        <taxon>Poales</taxon>
        <taxon>Poaceae</taxon>
        <taxon>PACMAD clade</taxon>
        <taxon>Arundinoideae</taxon>
        <taxon>Arundineae</taxon>
        <taxon>Arundo</taxon>
    </lineage>
</organism>
<sequence>MASGSSATARTRAT</sequence>
<reference evidence="1" key="1">
    <citation type="submission" date="2014-09" db="EMBL/GenBank/DDBJ databases">
        <authorList>
            <person name="Magalhaes I.L.F."/>
            <person name="Oliveira U."/>
            <person name="Santos F.R."/>
            <person name="Vidigal T.H.D.A."/>
            <person name="Brescovit A.D."/>
            <person name="Santos A.J."/>
        </authorList>
    </citation>
    <scope>NUCLEOTIDE SEQUENCE</scope>
    <source>
        <tissue evidence="1">Shoot tissue taken approximately 20 cm above the soil surface</tissue>
    </source>
</reference>
<name>A0A0A9H1L8_ARUDO</name>
<dbReference type="EMBL" id="GBRH01169160">
    <property type="protein sequence ID" value="JAE28736.1"/>
    <property type="molecule type" value="Transcribed_RNA"/>
</dbReference>
<protein>
    <submittedName>
        <fullName evidence="1">Uncharacterized protein</fullName>
    </submittedName>
</protein>
<proteinExistence type="predicted"/>